<organism evidence="3 4">
    <name type="scientific">Escovopsis weberi</name>
    <dbReference type="NCBI Taxonomy" id="150374"/>
    <lineage>
        <taxon>Eukaryota</taxon>
        <taxon>Fungi</taxon>
        <taxon>Dikarya</taxon>
        <taxon>Ascomycota</taxon>
        <taxon>Pezizomycotina</taxon>
        <taxon>Sordariomycetes</taxon>
        <taxon>Hypocreomycetidae</taxon>
        <taxon>Hypocreales</taxon>
        <taxon>Hypocreaceae</taxon>
        <taxon>Escovopsis</taxon>
    </lineage>
</organism>
<name>A0A0M8N366_ESCWE</name>
<keyword evidence="2" id="KW-0812">Transmembrane</keyword>
<evidence type="ECO:0000313" key="3">
    <source>
        <dbReference type="EMBL" id="KOS18871.1"/>
    </source>
</evidence>
<feature type="transmembrane region" description="Helical" evidence="2">
    <location>
        <begin position="47"/>
        <end position="67"/>
    </location>
</feature>
<evidence type="ECO:0000256" key="1">
    <source>
        <dbReference type="SAM" id="Coils"/>
    </source>
</evidence>
<dbReference type="AlphaFoldDB" id="A0A0M8N366"/>
<keyword evidence="1" id="KW-0175">Coiled coil</keyword>
<keyword evidence="4" id="KW-1185">Reference proteome</keyword>
<dbReference type="EMBL" id="LGSR01000020">
    <property type="protein sequence ID" value="KOS18871.1"/>
    <property type="molecule type" value="Genomic_DNA"/>
</dbReference>
<accession>A0A0M8N366</accession>
<proteinExistence type="predicted"/>
<gene>
    <name evidence="3" type="ORF">ESCO_000242</name>
</gene>
<keyword evidence="2" id="KW-1133">Transmembrane helix</keyword>
<feature type="coiled-coil region" evidence="1">
    <location>
        <begin position="19"/>
        <end position="46"/>
    </location>
</feature>
<evidence type="ECO:0000256" key="2">
    <source>
        <dbReference type="SAM" id="Phobius"/>
    </source>
</evidence>
<reference evidence="3 4" key="1">
    <citation type="submission" date="2015-07" db="EMBL/GenBank/DDBJ databases">
        <title>The genome of the fungus Escovopsis weberi, a specialized disease agent of ant agriculture.</title>
        <authorList>
            <person name="de Man T.J."/>
            <person name="Stajich J.E."/>
            <person name="Kubicek C.P."/>
            <person name="Chenthamara K."/>
            <person name="Atanasova L."/>
            <person name="Druzhinina I.S."/>
            <person name="Birnbaum S."/>
            <person name="Barribeau S.M."/>
            <person name="Teiling C."/>
            <person name="Suen G."/>
            <person name="Currie C."/>
            <person name="Gerardo N.M."/>
        </authorList>
    </citation>
    <scope>NUCLEOTIDE SEQUENCE [LARGE SCALE GENOMIC DNA]</scope>
</reference>
<dbReference type="Proteomes" id="UP000053831">
    <property type="component" value="Unassembled WGS sequence"/>
</dbReference>
<evidence type="ECO:0000313" key="4">
    <source>
        <dbReference type="Proteomes" id="UP000053831"/>
    </source>
</evidence>
<keyword evidence="2" id="KW-0472">Membrane</keyword>
<comment type="caution">
    <text evidence="3">The sequence shown here is derived from an EMBL/GenBank/DDBJ whole genome shotgun (WGS) entry which is preliminary data.</text>
</comment>
<protein>
    <submittedName>
        <fullName evidence="3">Uncharacterized protein</fullName>
    </submittedName>
</protein>
<sequence>MSPINPTVRSKLEDPDNIKEKTTTTVKALLEENQSLKSRIESIEKNFNRVAFILATVLLVSIIAAAITDKEKKHVDVLITSYVNHCIRTARVVWETARRI</sequence>